<dbReference type="Proteomes" id="UP001596171">
    <property type="component" value="Unassembled WGS sequence"/>
</dbReference>
<accession>A0ABW1SGN9</accession>
<proteinExistence type="predicted"/>
<evidence type="ECO:0000313" key="2">
    <source>
        <dbReference type="EMBL" id="MFC6200391.1"/>
    </source>
</evidence>
<keyword evidence="1" id="KW-0175">Coiled coil</keyword>
<dbReference type="EMBL" id="JBHSSE010000002">
    <property type="protein sequence ID" value="MFC6200391.1"/>
    <property type="molecule type" value="Genomic_DNA"/>
</dbReference>
<evidence type="ECO:0000256" key="1">
    <source>
        <dbReference type="SAM" id="Coils"/>
    </source>
</evidence>
<reference evidence="3" key="1">
    <citation type="journal article" date="2019" name="Int. J. Syst. Evol. Microbiol.">
        <title>The Global Catalogue of Microorganisms (GCM) 10K type strain sequencing project: providing services to taxonomists for standard genome sequencing and annotation.</title>
        <authorList>
            <consortium name="The Broad Institute Genomics Platform"/>
            <consortium name="The Broad Institute Genome Sequencing Center for Infectious Disease"/>
            <person name="Wu L."/>
            <person name="Ma J."/>
        </authorList>
    </citation>
    <scope>NUCLEOTIDE SEQUENCE [LARGE SCALE GENOMIC DNA]</scope>
    <source>
        <strain evidence="3">CCM 8930</strain>
    </source>
</reference>
<organism evidence="2 3">
    <name type="scientific">Lactiplantibacillus nangangensis</name>
    <dbReference type="NCBI Taxonomy" id="2559917"/>
    <lineage>
        <taxon>Bacteria</taxon>
        <taxon>Bacillati</taxon>
        <taxon>Bacillota</taxon>
        <taxon>Bacilli</taxon>
        <taxon>Lactobacillales</taxon>
        <taxon>Lactobacillaceae</taxon>
        <taxon>Lactiplantibacillus</taxon>
    </lineage>
</organism>
<gene>
    <name evidence="2" type="ORF">ACFP1L_00605</name>
</gene>
<name>A0ABW1SGN9_9LACO</name>
<protein>
    <submittedName>
        <fullName evidence="2">Uncharacterized protein</fullName>
    </submittedName>
</protein>
<feature type="coiled-coil region" evidence="1">
    <location>
        <begin position="134"/>
        <end position="168"/>
    </location>
</feature>
<sequence length="373" mass="42986">MDKRNVRIWLLEHMPSTLYVRLVSGVKGVTIPRNTNKKSSYAVTNMQLLQPKNIGKLDLFFSKVSESISKNGKESESENLQWNKIVKSYVLGDYDKATSLIETFSERVSKEVPQKLADIRPNSLESKSLNNSIIKKLKQQIENRDNNIKELKAEIKSKDSKISDLKKVCQDLRSANLRFEGEVENKKKQLSATVNRMKTEKEYSIKLIQETKTMKKEIKDRNDTISHLNEKNLEQSGKLADLLSKAESIERSESPKDSSNMSISDLDQKTVLQIGFPNKIKNKQIIAKLNVSEVFATNRVTQTRVYNFRFQIFEEISDLEKQVSQVQDSIKYINIYSGALNNNEKYRIEKMAKGLNLKAYLQNSIEEFETSWL</sequence>
<keyword evidence="3" id="KW-1185">Reference proteome</keyword>
<dbReference type="Gene3D" id="1.10.287.1490">
    <property type="match status" value="1"/>
</dbReference>
<comment type="caution">
    <text evidence="2">The sequence shown here is derived from an EMBL/GenBank/DDBJ whole genome shotgun (WGS) entry which is preliminary data.</text>
</comment>
<evidence type="ECO:0000313" key="3">
    <source>
        <dbReference type="Proteomes" id="UP001596171"/>
    </source>
</evidence>
<dbReference type="RefSeq" id="WP_137616166.1">
    <property type="nucleotide sequence ID" value="NZ_BJDI01000007.1"/>
</dbReference>